<keyword evidence="2" id="KW-1015">Disulfide bond</keyword>
<evidence type="ECO:0000256" key="3">
    <source>
        <dbReference type="SAM" id="SignalP"/>
    </source>
</evidence>
<name>A0A9P4GBR5_9PLEO</name>
<sequence length="294" mass="30839">MKLFWMQSSAALLSTFVLLLTVVADDCQPATWVKAGNFARANNLAATSTTPTPVPSATSSSTVPKAGEINCRSWGKTYDTVNYYTCTEISNKYQITTDFFFSLNPTLKPDCSNIKPQSRYCVDGFVEPLRATDGLCGPKHNNATCLGTDLQCCNAETFKCGQSTQDCADGTCFEGACLGDKVYSTDGTCGSQHGSRRCAGKWGDCCNFDGKCGTGDAFCGTKSCQSGNCTVAATPSQPASLPWQTGTTPDGSCGGTNKYTCNVLYGNCCNKNGQCGSLPVDCGAGCQSAFGTCG</sequence>
<evidence type="ECO:0000313" key="6">
    <source>
        <dbReference type="EMBL" id="KAF1842320.1"/>
    </source>
</evidence>
<dbReference type="Proteomes" id="UP000800039">
    <property type="component" value="Unassembled WGS sequence"/>
</dbReference>
<comment type="caution">
    <text evidence="2">Lacks conserved residue(s) required for the propagation of feature annotation.</text>
</comment>
<evidence type="ECO:0000313" key="7">
    <source>
        <dbReference type="Proteomes" id="UP000800039"/>
    </source>
</evidence>
<feature type="signal peptide" evidence="3">
    <location>
        <begin position="1"/>
        <end position="24"/>
    </location>
</feature>
<evidence type="ECO:0000256" key="1">
    <source>
        <dbReference type="ARBA" id="ARBA00022669"/>
    </source>
</evidence>
<dbReference type="SUPFAM" id="SSF57016">
    <property type="entry name" value="Plant lectins/antimicrobial peptides"/>
    <property type="match status" value="1"/>
</dbReference>
<dbReference type="GO" id="GO:0008061">
    <property type="term" value="F:chitin binding"/>
    <property type="evidence" value="ECO:0007669"/>
    <property type="project" value="UniProtKB-UniRule"/>
</dbReference>
<dbReference type="InterPro" id="IPR036779">
    <property type="entry name" value="LysM_dom_sf"/>
</dbReference>
<reference evidence="6" key="1">
    <citation type="submission" date="2020-01" db="EMBL/GenBank/DDBJ databases">
        <authorList>
            <consortium name="DOE Joint Genome Institute"/>
            <person name="Haridas S."/>
            <person name="Albert R."/>
            <person name="Binder M."/>
            <person name="Bloem J."/>
            <person name="Labutti K."/>
            <person name="Salamov A."/>
            <person name="Andreopoulos B."/>
            <person name="Baker S.E."/>
            <person name="Barry K."/>
            <person name="Bills G."/>
            <person name="Bluhm B.H."/>
            <person name="Cannon C."/>
            <person name="Castanera R."/>
            <person name="Culley D.E."/>
            <person name="Daum C."/>
            <person name="Ezra D."/>
            <person name="Gonzalez J.B."/>
            <person name="Henrissat B."/>
            <person name="Kuo A."/>
            <person name="Liang C."/>
            <person name="Lipzen A."/>
            <person name="Lutzoni F."/>
            <person name="Magnuson J."/>
            <person name="Mondo S."/>
            <person name="Nolan M."/>
            <person name="Ohm R."/>
            <person name="Pangilinan J."/>
            <person name="Park H.-J."/>
            <person name="Ramirez L."/>
            <person name="Alfaro M."/>
            <person name="Sun H."/>
            <person name="Tritt A."/>
            <person name="Yoshinaga Y."/>
            <person name="Zwiers L.-H."/>
            <person name="Turgeon B.G."/>
            <person name="Goodwin S.B."/>
            <person name="Spatafora J.W."/>
            <person name="Crous P.W."/>
            <person name="Grigoriev I.V."/>
        </authorList>
    </citation>
    <scope>NUCLEOTIDE SEQUENCE</scope>
    <source>
        <strain evidence="6">CBS 394.84</strain>
    </source>
</reference>
<organism evidence="6 7">
    <name type="scientific">Cucurbitaria berberidis CBS 394.84</name>
    <dbReference type="NCBI Taxonomy" id="1168544"/>
    <lineage>
        <taxon>Eukaryota</taxon>
        <taxon>Fungi</taxon>
        <taxon>Dikarya</taxon>
        <taxon>Ascomycota</taxon>
        <taxon>Pezizomycotina</taxon>
        <taxon>Dothideomycetes</taxon>
        <taxon>Pleosporomycetidae</taxon>
        <taxon>Pleosporales</taxon>
        <taxon>Pleosporineae</taxon>
        <taxon>Cucurbitariaceae</taxon>
        <taxon>Cucurbitaria</taxon>
    </lineage>
</organism>
<dbReference type="OrthoDB" id="1193027at2759"/>
<feature type="domain" description="LysM" evidence="5">
    <location>
        <begin position="76"/>
        <end position="122"/>
    </location>
</feature>
<dbReference type="GeneID" id="63852491"/>
<feature type="domain" description="Chitin-binding type-1" evidence="4">
    <location>
        <begin position="186"/>
        <end position="231"/>
    </location>
</feature>
<feature type="chain" id="PRO_5040332605" evidence="3">
    <location>
        <begin position="25"/>
        <end position="294"/>
    </location>
</feature>
<dbReference type="InterPro" id="IPR001002">
    <property type="entry name" value="Chitin-bd_1"/>
</dbReference>
<evidence type="ECO:0000259" key="5">
    <source>
        <dbReference type="PROSITE" id="PS51782"/>
    </source>
</evidence>
<feature type="disulfide bond" evidence="2">
    <location>
        <begin position="205"/>
        <end position="219"/>
    </location>
</feature>
<gene>
    <name evidence="6" type="ORF">K460DRAFT_380187</name>
</gene>
<dbReference type="AlphaFoldDB" id="A0A9P4GBR5"/>
<dbReference type="PROSITE" id="PS51782">
    <property type="entry name" value="LYSM"/>
    <property type="match status" value="1"/>
</dbReference>
<dbReference type="Gene3D" id="3.30.60.10">
    <property type="entry name" value="Endochitinase-like"/>
    <property type="match status" value="1"/>
</dbReference>
<evidence type="ECO:0000259" key="4">
    <source>
        <dbReference type="PROSITE" id="PS50941"/>
    </source>
</evidence>
<keyword evidence="3" id="KW-0732">Signal</keyword>
<comment type="caution">
    <text evidence="6">The sequence shown here is derived from an EMBL/GenBank/DDBJ whole genome shotgun (WGS) entry which is preliminary data.</text>
</comment>
<protein>
    <submittedName>
        <fullName evidence="6">Carbohydrate-binding module family 18 protein</fullName>
    </submittedName>
</protein>
<keyword evidence="7" id="KW-1185">Reference proteome</keyword>
<evidence type="ECO:0000256" key="2">
    <source>
        <dbReference type="PROSITE-ProRule" id="PRU00261"/>
    </source>
</evidence>
<dbReference type="RefSeq" id="XP_040784883.1">
    <property type="nucleotide sequence ID" value="XM_040935240.1"/>
</dbReference>
<dbReference type="Gene3D" id="3.10.350.10">
    <property type="entry name" value="LysM domain"/>
    <property type="match status" value="1"/>
</dbReference>
<dbReference type="EMBL" id="ML976618">
    <property type="protein sequence ID" value="KAF1842320.1"/>
    <property type="molecule type" value="Genomic_DNA"/>
</dbReference>
<keyword evidence="1 2" id="KW-0147">Chitin-binding</keyword>
<accession>A0A9P4GBR5</accession>
<dbReference type="PROSITE" id="PS50941">
    <property type="entry name" value="CHIT_BIND_I_2"/>
    <property type="match status" value="1"/>
</dbReference>
<proteinExistence type="predicted"/>
<dbReference type="InterPro" id="IPR036861">
    <property type="entry name" value="Endochitinase-like_sf"/>
</dbReference>
<dbReference type="InterPro" id="IPR018392">
    <property type="entry name" value="LysM"/>
</dbReference>